<evidence type="ECO:0000313" key="2">
    <source>
        <dbReference type="Proteomes" id="UP000037035"/>
    </source>
</evidence>
<reference evidence="1 2" key="1">
    <citation type="submission" date="2015-08" db="EMBL/GenBank/DDBJ databases">
        <title>Next Generation Sequencing and Analysis of the Genome of Puccinia sorghi L Schw, the Causal Agent of Maize Common Rust.</title>
        <authorList>
            <person name="Rochi L."/>
            <person name="Burguener G."/>
            <person name="Darino M."/>
            <person name="Turjanski A."/>
            <person name="Kreff E."/>
            <person name="Dieguez M.J."/>
            <person name="Sacco F."/>
        </authorList>
    </citation>
    <scope>NUCLEOTIDE SEQUENCE [LARGE SCALE GENOMIC DNA]</scope>
    <source>
        <strain evidence="1 2">RO10H11247</strain>
    </source>
</reference>
<organism evidence="1 2">
    <name type="scientific">Puccinia sorghi</name>
    <dbReference type="NCBI Taxonomy" id="27349"/>
    <lineage>
        <taxon>Eukaryota</taxon>
        <taxon>Fungi</taxon>
        <taxon>Dikarya</taxon>
        <taxon>Basidiomycota</taxon>
        <taxon>Pucciniomycotina</taxon>
        <taxon>Pucciniomycetes</taxon>
        <taxon>Pucciniales</taxon>
        <taxon>Pucciniaceae</taxon>
        <taxon>Puccinia</taxon>
    </lineage>
</organism>
<dbReference type="AlphaFoldDB" id="A0A0L6U823"/>
<gene>
    <name evidence="1" type="ORF">VP01_894g8</name>
</gene>
<dbReference type="VEuPathDB" id="FungiDB:VP01_894g8"/>
<keyword evidence="2" id="KW-1185">Reference proteome</keyword>
<comment type="caution">
    <text evidence="1">The sequence shown here is derived from an EMBL/GenBank/DDBJ whole genome shotgun (WGS) entry which is preliminary data.</text>
</comment>
<sequence length="109" mass="12161">MLSRQFFKSYQKNSHLSGISCKETTFKANWATCKPGWHNPKTKHKAEDFIQAKSKPKKSGQAAKAAVDQSSNAENLISLANGNFLASSSESHVYIKDKTDWQAIQTSRL</sequence>
<accession>A0A0L6U823</accession>
<name>A0A0L6U823_9BASI</name>
<dbReference type="Proteomes" id="UP000037035">
    <property type="component" value="Unassembled WGS sequence"/>
</dbReference>
<protein>
    <submittedName>
        <fullName evidence="1">Uncharacterized protein</fullName>
    </submittedName>
</protein>
<proteinExistence type="predicted"/>
<evidence type="ECO:0000313" key="1">
    <source>
        <dbReference type="EMBL" id="KNZ44666.1"/>
    </source>
</evidence>
<dbReference type="EMBL" id="LAVV01014548">
    <property type="protein sequence ID" value="KNZ44666.1"/>
    <property type="molecule type" value="Genomic_DNA"/>
</dbReference>